<protein>
    <submittedName>
        <fullName evidence="2">Uncharacterized protein</fullName>
    </submittedName>
</protein>
<accession>A0A232M6U1</accession>
<feature type="compositionally biased region" description="Low complexity" evidence="1">
    <location>
        <begin position="456"/>
        <end position="466"/>
    </location>
</feature>
<evidence type="ECO:0000313" key="3">
    <source>
        <dbReference type="Proteomes" id="UP000243515"/>
    </source>
</evidence>
<dbReference type="Proteomes" id="UP000243515">
    <property type="component" value="Unassembled WGS sequence"/>
</dbReference>
<proteinExistence type="predicted"/>
<gene>
    <name evidence="2" type="ORF">Egran_00105</name>
</gene>
<reference evidence="2 3" key="1">
    <citation type="journal article" date="2015" name="Environ. Microbiol.">
        <title>Metagenome sequence of Elaphomyces granulatus from sporocarp tissue reveals Ascomycota ectomycorrhizal fingerprints of genome expansion and a Proteobacteria-rich microbiome.</title>
        <authorList>
            <person name="Quandt C.A."/>
            <person name="Kohler A."/>
            <person name="Hesse C.N."/>
            <person name="Sharpton T.J."/>
            <person name="Martin F."/>
            <person name="Spatafora J.W."/>
        </authorList>
    </citation>
    <scope>NUCLEOTIDE SEQUENCE [LARGE SCALE GENOMIC DNA]</scope>
    <source>
        <strain evidence="2 3">OSC145934</strain>
    </source>
</reference>
<feature type="region of interest" description="Disordered" evidence="1">
    <location>
        <begin position="88"/>
        <end position="116"/>
    </location>
</feature>
<name>A0A232M6U1_9EURO</name>
<feature type="region of interest" description="Disordered" evidence="1">
    <location>
        <begin position="391"/>
        <end position="488"/>
    </location>
</feature>
<evidence type="ECO:0000256" key="1">
    <source>
        <dbReference type="SAM" id="MobiDB-lite"/>
    </source>
</evidence>
<evidence type="ECO:0000313" key="2">
    <source>
        <dbReference type="EMBL" id="OXV12135.1"/>
    </source>
</evidence>
<keyword evidence="3" id="KW-1185">Reference proteome</keyword>
<sequence>MSSPEALAPMVFSAQELLAFNEDQLVQFLNDSRTKSGGFDISRVVGVDGLSKGQREEFSRKLSAAAVKAGPLNINELSRLLGIFAGHDRTSDAPSRSRSRHVRSPTSSPPPEGNSRFEAFCHDELVEAGGRPVVPIELLLHTSKDAEVDRENFGPWLDDTLSRSRDGDVLPVFSTQLEDWMSFQHKWQWDNRGKYAGDEGFSASLESRRRRYLHKGELEMVSDPSFEAMARQIWKYEPRFLELSGKEGFTAYTHAVEKRLASHNFTQPFRLAKDPRQQDAWTTWVEYLNYVYWWRDRYAAEMKASELQYRKAWDELQRFNASPSSSTSSTTGTLDEEISATRFELEATRQQIRKFIRGTKVYQRREMAVCRQELRAQWVLEQLPLIETTPSLEHEAAKNDSSASSSKKRKLRDDQDNLARQQPKRMGQEVSHSGSIPDPEPKTGNGSGTAMPNERAATSTSTTANSKPRQEALLSKPQTPARRTRKQN</sequence>
<comment type="caution">
    <text evidence="2">The sequence shown here is derived from an EMBL/GenBank/DDBJ whole genome shotgun (WGS) entry which is preliminary data.</text>
</comment>
<dbReference type="OrthoDB" id="4188629at2759"/>
<organism evidence="2 3">
    <name type="scientific">Elaphomyces granulatus</name>
    <dbReference type="NCBI Taxonomy" id="519963"/>
    <lineage>
        <taxon>Eukaryota</taxon>
        <taxon>Fungi</taxon>
        <taxon>Dikarya</taxon>
        <taxon>Ascomycota</taxon>
        <taxon>Pezizomycotina</taxon>
        <taxon>Eurotiomycetes</taxon>
        <taxon>Eurotiomycetidae</taxon>
        <taxon>Eurotiales</taxon>
        <taxon>Elaphomycetaceae</taxon>
        <taxon>Elaphomyces</taxon>
    </lineage>
</organism>
<dbReference type="AlphaFoldDB" id="A0A232M6U1"/>
<dbReference type="EMBL" id="NPHW01002112">
    <property type="protein sequence ID" value="OXV12135.1"/>
    <property type="molecule type" value="Genomic_DNA"/>
</dbReference>